<evidence type="ECO:0000256" key="5">
    <source>
        <dbReference type="SAM" id="MobiDB-lite"/>
    </source>
</evidence>
<feature type="transmembrane region" description="Helical" evidence="6">
    <location>
        <begin position="376"/>
        <end position="398"/>
    </location>
</feature>
<evidence type="ECO:0000256" key="2">
    <source>
        <dbReference type="ARBA" id="ARBA00022692"/>
    </source>
</evidence>
<accession>A0ABS6AY53</accession>
<keyword evidence="2 6" id="KW-0812">Transmembrane</keyword>
<dbReference type="CDD" id="cd06174">
    <property type="entry name" value="MFS"/>
    <property type="match status" value="1"/>
</dbReference>
<feature type="region of interest" description="Disordered" evidence="5">
    <location>
        <begin position="1"/>
        <end position="21"/>
    </location>
</feature>
<dbReference type="PROSITE" id="PS50850">
    <property type="entry name" value="MFS"/>
    <property type="match status" value="1"/>
</dbReference>
<evidence type="ECO:0000256" key="4">
    <source>
        <dbReference type="ARBA" id="ARBA00023136"/>
    </source>
</evidence>
<feature type="domain" description="Major facilitator superfamily (MFS) profile" evidence="7">
    <location>
        <begin position="32"/>
        <end position="426"/>
    </location>
</feature>
<gene>
    <name evidence="8" type="ORF">KO481_13050</name>
</gene>
<feature type="transmembrane region" description="Helical" evidence="6">
    <location>
        <begin position="191"/>
        <end position="211"/>
    </location>
</feature>
<dbReference type="InterPro" id="IPR005829">
    <property type="entry name" value="Sugar_transporter_CS"/>
</dbReference>
<comment type="subcellular location">
    <subcellularLocation>
        <location evidence="1">Cell membrane</location>
        <topology evidence="1">Multi-pass membrane protein</topology>
    </subcellularLocation>
</comment>
<reference evidence="8 9" key="1">
    <citation type="submission" date="2021-06" db="EMBL/GenBank/DDBJ databases">
        <title>Actinomycetes sequencing.</title>
        <authorList>
            <person name="Shan Q."/>
        </authorList>
    </citation>
    <scope>NUCLEOTIDE SEQUENCE [LARGE SCALE GENOMIC DNA]</scope>
    <source>
        <strain evidence="8 9">NEAU-G5</strain>
    </source>
</reference>
<dbReference type="PANTHER" id="PTHR23528:SF1">
    <property type="entry name" value="MAJOR FACILITATOR SUPERFAMILY (MFS) PROFILE DOMAIN-CONTAINING PROTEIN"/>
    <property type="match status" value="1"/>
</dbReference>
<feature type="transmembrane region" description="Helical" evidence="6">
    <location>
        <begin position="404"/>
        <end position="423"/>
    </location>
</feature>
<evidence type="ECO:0000259" key="7">
    <source>
        <dbReference type="PROSITE" id="PS50850"/>
    </source>
</evidence>
<protein>
    <submittedName>
        <fullName evidence="8">MFS transporter</fullName>
    </submittedName>
</protein>
<feature type="transmembrane region" description="Helical" evidence="6">
    <location>
        <begin position="281"/>
        <end position="302"/>
    </location>
</feature>
<feature type="transmembrane region" description="Helical" evidence="6">
    <location>
        <begin position="243"/>
        <end position="261"/>
    </location>
</feature>
<evidence type="ECO:0000256" key="3">
    <source>
        <dbReference type="ARBA" id="ARBA00022989"/>
    </source>
</evidence>
<feature type="transmembrane region" description="Helical" evidence="6">
    <location>
        <begin position="32"/>
        <end position="55"/>
    </location>
</feature>
<feature type="transmembrane region" description="Helical" evidence="6">
    <location>
        <begin position="314"/>
        <end position="332"/>
    </location>
</feature>
<name>A0ABS6AY53_9NOCA</name>
<dbReference type="InterPro" id="IPR036259">
    <property type="entry name" value="MFS_trans_sf"/>
</dbReference>
<organism evidence="8 9">
    <name type="scientific">Nocardia albiluteola</name>
    <dbReference type="NCBI Taxonomy" id="2842303"/>
    <lineage>
        <taxon>Bacteria</taxon>
        <taxon>Bacillati</taxon>
        <taxon>Actinomycetota</taxon>
        <taxon>Actinomycetes</taxon>
        <taxon>Mycobacteriales</taxon>
        <taxon>Nocardiaceae</taxon>
        <taxon>Nocardia</taxon>
    </lineage>
</organism>
<dbReference type="PANTHER" id="PTHR23528">
    <property type="match status" value="1"/>
</dbReference>
<sequence>MAPTTSKAAGPPPSRVPSAAGRPIADRAQRRLFLSAPFAHVCPQLCFGSVAYFAALQVQSMDAAHKVQQLALVNAVVATVSVLTQPAVGVLSDRTRTRFGARTPWMLVGAVLGFAGLIAAGLSTSVAMLLMTASIAYLGLNIFGGPLAAIQPDRVPVDRRGRYSTLAGLGTVMAATIAPVIGATFATRIPVGYTVVATMVLIFSLGFLIANPDADNRHSSRPPLSFTTVVQMFWVDPRRHPDFFWVFLGRFLICGGYYMVLTYQLYIAQDYVGLTLEKATHLTPILSLVSLPGFLLALGIAGPLSDRIGRRKPIVLAGGIIIAVSALLPIWAPTVGGLIGSTVVLTIGFGTFLAVDQALVTQVLPDADSAAKDLGIINIASTLPSTFAPMAAAAIVTASHGYGALYPAVAFVAGLGALAILPVKTR</sequence>
<evidence type="ECO:0000256" key="6">
    <source>
        <dbReference type="SAM" id="Phobius"/>
    </source>
</evidence>
<dbReference type="InterPro" id="IPR011701">
    <property type="entry name" value="MFS"/>
</dbReference>
<dbReference type="InterPro" id="IPR020846">
    <property type="entry name" value="MFS_dom"/>
</dbReference>
<evidence type="ECO:0000256" key="1">
    <source>
        <dbReference type="ARBA" id="ARBA00004651"/>
    </source>
</evidence>
<feature type="transmembrane region" description="Helical" evidence="6">
    <location>
        <begin position="338"/>
        <end position="355"/>
    </location>
</feature>
<dbReference type="EMBL" id="JAHKNI010000003">
    <property type="protein sequence ID" value="MBU3062446.1"/>
    <property type="molecule type" value="Genomic_DNA"/>
</dbReference>
<keyword evidence="9" id="KW-1185">Reference proteome</keyword>
<dbReference type="PROSITE" id="PS00216">
    <property type="entry name" value="SUGAR_TRANSPORT_1"/>
    <property type="match status" value="1"/>
</dbReference>
<dbReference type="Proteomes" id="UP000733379">
    <property type="component" value="Unassembled WGS sequence"/>
</dbReference>
<comment type="caution">
    <text evidence="8">The sequence shown here is derived from an EMBL/GenBank/DDBJ whole genome shotgun (WGS) entry which is preliminary data.</text>
</comment>
<feature type="transmembrane region" description="Helical" evidence="6">
    <location>
        <begin position="128"/>
        <end position="151"/>
    </location>
</feature>
<proteinExistence type="predicted"/>
<feature type="transmembrane region" description="Helical" evidence="6">
    <location>
        <begin position="163"/>
        <end position="185"/>
    </location>
</feature>
<keyword evidence="4 6" id="KW-0472">Membrane</keyword>
<dbReference type="RefSeq" id="WP_215917291.1">
    <property type="nucleotide sequence ID" value="NZ_JAHKNI010000003.1"/>
</dbReference>
<feature type="transmembrane region" description="Helical" evidence="6">
    <location>
        <begin position="103"/>
        <end position="122"/>
    </location>
</feature>
<evidence type="ECO:0000313" key="9">
    <source>
        <dbReference type="Proteomes" id="UP000733379"/>
    </source>
</evidence>
<dbReference type="Gene3D" id="1.20.1250.20">
    <property type="entry name" value="MFS general substrate transporter like domains"/>
    <property type="match status" value="2"/>
</dbReference>
<evidence type="ECO:0000313" key="8">
    <source>
        <dbReference type="EMBL" id="MBU3062446.1"/>
    </source>
</evidence>
<feature type="transmembrane region" description="Helical" evidence="6">
    <location>
        <begin position="67"/>
        <end position="91"/>
    </location>
</feature>
<dbReference type="SUPFAM" id="SSF103473">
    <property type="entry name" value="MFS general substrate transporter"/>
    <property type="match status" value="1"/>
</dbReference>
<keyword evidence="3 6" id="KW-1133">Transmembrane helix</keyword>
<dbReference type="Pfam" id="PF07690">
    <property type="entry name" value="MFS_1"/>
    <property type="match status" value="1"/>
</dbReference>